<dbReference type="InterPro" id="IPR007265">
    <property type="entry name" value="COG_su3"/>
</dbReference>
<keyword evidence="13" id="KW-1185">Reference proteome</keyword>
<dbReference type="Pfam" id="PF20671">
    <property type="entry name" value="COG3_C"/>
    <property type="match status" value="1"/>
</dbReference>
<dbReference type="PANTHER" id="PTHR13302">
    <property type="entry name" value="CONSERVED OLIGOMERIC GOLGI COMPLEX COMPONENT 3"/>
    <property type="match status" value="1"/>
</dbReference>
<dbReference type="GO" id="GO:0000139">
    <property type="term" value="C:Golgi membrane"/>
    <property type="evidence" value="ECO:0007669"/>
    <property type="project" value="UniProtKB-SubCell"/>
</dbReference>
<proteinExistence type="inferred from homology"/>
<evidence type="ECO:0000256" key="3">
    <source>
        <dbReference type="ARBA" id="ARBA00020976"/>
    </source>
</evidence>
<feature type="domain" description="Conserved oligomeric Golgi complex subunit 3 N-terminal" evidence="10">
    <location>
        <begin position="137"/>
        <end position="281"/>
    </location>
</feature>
<dbReference type="GO" id="GO:0006891">
    <property type="term" value="P:intra-Golgi vesicle-mediated transport"/>
    <property type="evidence" value="ECO:0007669"/>
    <property type="project" value="TreeGrafter"/>
</dbReference>
<evidence type="ECO:0000256" key="5">
    <source>
        <dbReference type="ARBA" id="ARBA00022927"/>
    </source>
</evidence>
<evidence type="ECO:0000256" key="8">
    <source>
        <dbReference type="ARBA" id="ARBA00031339"/>
    </source>
</evidence>
<evidence type="ECO:0000256" key="7">
    <source>
        <dbReference type="ARBA" id="ARBA00023136"/>
    </source>
</evidence>
<dbReference type="InterPro" id="IPR048320">
    <property type="entry name" value="COG3_N"/>
</dbReference>
<organism evidence="12 13">
    <name type="scientific">Stachybotrys elegans</name>
    <dbReference type="NCBI Taxonomy" id="80388"/>
    <lineage>
        <taxon>Eukaryota</taxon>
        <taxon>Fungi</taxon>
        <taxon>Dikarya</taxon>
        <taxon>Ascomycota</taxon>
        <taxon>Pezizomycotina</taxon>
        <taxon>Sordariomycetes</taxon>
        <taxon>Hypocreomycetidae</taxon>
        <taxon>Hypocreales</taxon>
        <taxon>Stachybotryaceae</taxon>
        <taxon>Stachybotrys</taxon>
    </lineage>
</organism>
<dbReference type="Pfam" id="PF04136">
    <property type="entry name" value="COG3_N"/>
    <property type="match status" value="1"/>
</dbReference>
<dbReference type="Proteomes" id="UP000813444">
    <property type="component" value="Unassembled WGS sequence"/>
</dbReference>
<evidence type="ECO:0000256" key="2">
    <source>
        <dbReference type="ARBA" id="ARBA00009936"/>
    </source>
</evidence>
<feature type="domain" description="Conserved oligomeric Golgi complex subunit 3 C-terminal" evidence="11">
    <location>
        <begin position="301"/>
        <end position="631"/>
    </location>
</feature>
<dbReference type="GO" id="GO:0006914">
    <property type="term" value="P:autophagy"/>
    <property type="evidence" value="ECO:0007669"/>
    <property type="project" value="TreeGrafter"/>
</dbReference>
<comment type="subcellular location">
    <subcellularLocation>
        <location evidence="1">Golgi apparatus membrane</location>
        <topology evidence="1">Peripheral membrane protein</topology>
    </subcellularLocation>
</comment>
<evidence type="ECO:0000256" key="6">
    <source>
        <dbReference type="ARBA" id="ARBA00023034"/>
    </source>
</evidence>
<evidence type="ECO:0000313" key="12">
    <source>
        <dbReference type="EMBL" id="KAH7325010.1"/>
    </source>
</evidence>
<name>A0A8K0WW18_9HYPO</name>
<evidence type="ECO:0000259" key="10">
    <source>
        <dbReference type="Pfam" id="PF04136"/>
    </source>
</evidence>
<feature type="region of interest" description="Disordered" evidence="9">
    <location>
        <begin position="12"/>
        <end position="41"/>
    </location>
</feature>
<keyword evidence="7" id="KW-0472">Membrane</keyword>
<evidence type="ECO:0000259" key="11">
    <source>
        <dbReference type="Pfam" id="PF20671"/>
    </source>
</evidence>
<dbReference type="GO" id="GO:0006886">
    <property type="term" value="P:intracellular protein transport"/>
    <property type="evidence" value="ECO:0007669"/>
    <property type="project" value="InterPro"/>
</dbReference>
<evidence type="ECO:0000256" key="9">
    <source>
        <dbReference type="SAM" id="MobiDB-lite"/>
    </source>
</evidence>
<dbReference type="GO" id="GO:0017119">
    <property type="term" value="C:Golgi transport complex"/>
    <property type="evidence" value="ECO:0007669"/>
    <property type="project" value="TreeGrafter"/>
</dbReference>
<keyword evidence="4" id="KW-0813">Transport</keyword>
<comment type="similarity">
    <text evidence="2">Belongs to the COG3 family.</text>
</comment>
<protein>
    <recommendedName>
        <fullName evidence="3">Conserved oligomeric Golgi complex subunit 3</fullName>
    </recommendedName>
    <alternativeName>
        <fullName evidence="8">Component of oligomeric Golgi complex 3</fullName>
    </alternativeName>
</protein>
<sequence>MYEDAWYSIVPEATRGPSGASGHGHRRKESLLQQPNEPEPLENVFEEIEDTNTPPEPAIIRRAASYSDFYHVAKAQLAKDTDKKYRKKTARRDRTWEALMLPVDEPTRDPVRDDPIAVFDSYGETLLETSQQEYLLYSDQLTLTERHLDGLIEDANTTLKLLTTLSNSFQSVEVQTSSFQAHCEDLLAEQKRLEKLADDVGTDLHYYEYLDTVTRRLNAPGASHLVDADPFGEMVDNIDACIGFMNSHETYRDRDSYLARYNALLVKAMHLLDHGFTNRLEKISSEISRQIAATNSESARHALAYGRFEEMLMDTHSLLPNIQAVIRRVWDQFGRPVDATHSTPTYAESATNMFHTYLTTRDRDLKPLTQSDLAEYQKESKSLSPETASRNFIKHSFERLFNEEDIFVKVFNMEATWSNSPDSAYVKIKNISTTMPQPANLAPLATALQSVLQAASLQAICTVVGWLANEYSIADSEDDESPFYRKCREYTAVLLAHHLWPFTDNAFEAEVAKSISKAPVQDASLQIGPVVGGVSSSNAFPLVKRATELLVMFDHSMPKERSSRNSPVVFKIVRETIQVLQKAEARIKSLKTNTDPDLFMIKNLLIIKNELLSLEIGDIKSHAQSMQHFGQIWDTLSPQNWVGFFTSMIGGVGGIGAIGGSLWSRGAPSVTAKTLTVEDMNEQLDELLRQSIYGFTKRWATLMNDSQARKVGVKPIAKMEAELETMLQTAFSNQPEVIMKLKEAIQLNAQAQTQAKDGEKGVRQY</sequence>
<keyword evidence="6" id="KW-0333">Golgi apparatus</keyword>
<dbReference type="OrthoDB" id="296793at2759"/>
<evidence type="ECO:0000313" key="13">
    <source>
        <dbReference type="Proteomes" id="UP000813444"/>
    </source>
</evidence>
<evidence type="ECO:0000256" key="1">
    <source>
        <dbReference type="ARBA" id="ARBA00004395"/>
    </source>
</evidence>
<dbReference type="AlphaFoldDB" id="A0A8K0WW18"/>
<evidence type="ECO:0000256" key="4">
    <source>
        <dbReference type="ARBA" id="ARBA00022448"/>
    </source>
</evidence>
<dbReference type="EMBL" id="JAGPNK010000003">
    <property type="protein sequence ID" value="KAH7325010.1"/>
    <property type="molecule type" value="Genomic_DNA"/>
</dbReference>
<accession>A0A8K0WW18</accession>
<comment type="caution">
    <text evidence="12">The sequence shown here is derived from an EMBL/GenBank/DDBJ whole genome shotgun (WGS) entry which is preliminary data.</text>
</comment>
<dbReference type="GO" id="GO:0005801">
    <property type="term" value="C:cis-Golgi network"/>
    <property type="evidence" value="ECO:0007669"/>
    <property type="project" value="InterPro"/>
</dbReference>
<gene>
    <name evidence="12" type="ORF">B0I35DRAFT_348015</name>
</gene>
<reference evidence="12" key="1">
    <citation type="journal article" date="2021" name="Nat. Commun.">
        <title>Genetic determinants of endophytism in the Arabidopsis root mycobiome.</title>
        <authorList>
            <person name="Mesny F."/>
            <person name="Miyauchi S."/>
            <person name="Thiergart T."/>
            <person name="Pickel B."/>
            <person name="Atanasova L."/>
            <person name="Karlsson M."/>
            <person name="Huettel B."/>
            <person name="Barry K.W."/>
            <person name="Haridas S."/>
            <person name="Chen C."/>
            <person name="Bauer D."/>
            <person name="Andreopoulos W."/>
            <person name="Pangilinan J."/>
            <person name="LaButti K."/>
            <person name="Riley R."/>
            <person name="Lipzen A."/>
            <person name="Clum A."/>
            <person name="Drula E."/>
            <person name="Henrissat B."/>
            <person name="Kohler A."/>
            <person name="Grigoriev I.V."/>
            <person name="Martin F.M."/>
            <person name="Hacquard S."/>
        </authorList>
    </citation>
    <scope>NUCLEOTIDE SEQUENCE</scope>
    <source>
        <strain evidence="12">MPI-CAGE-CH-0235</strain>
    </source>
</reference>
<dbReference type="PANTHER" id="PTHR13302:SF8">
    <property type="entry name" value="CONSERVED OLIGOMERIC GOLGI COMPLEX SUBUNIT 3"/>
    <property type="match status" value="1"/>
</dbReference>
<dbReference type="GO" id="GO:0007030">
    <property type="term" value="P:Golgi organization"/>
    <property type="evidence" value="ECO:0007669"/>
    <property type="project" value="TreeGrafter"/>
</dbReference>
<dbReference type="InterPro" id="IPR048685">
    <property type="entry name" value="COG3_C"/>
</dbReference>
<keyword evidence="5" id="KW-0653">Protein transport</keyword>